<sequence length="318" mass="34395">MEAIREAPVSAFVLSFFVLSFAGWLWESTVCALAHRGSFANSGFLLGPICPIYGVGSLACWLLLRNIEGNLALFLASAVLCCSIEYAVGVVLERATHARFWDYSGFPLNINGRVCLYGALLFGAASWLICRLIEPALLSGLSSLPTGAIRVLAVVLTGIAICDAAASLASWRRLSASLERLRTDVAERIDAELQEVSHGIIGRIPDSVRDRAATASVRGRAVNGWLLTLTDAVMDALRERISLPAFVADGTFGLRTAAKKLTGNAQSVPATSAVPKLSLNKRELRFFNAFTHLKMLPYEGVIRLTGLKDRALELFGRR</sequence>
<keyword evidence="3" id="KW-1185">Reference proteome</keyword>
<proteinExistence type="predicted"/>
<dbReference type="Proteomes" id="UP000700908">
    <property type="component" value="Unassembled WGS sequence"/>
</dbReference>
<gene>
    <name evidence="2" type="ORF">K6V98_07615</name>
</gene>
<reference evidence="2 3" key="1">
    <citation type="submission" date="2021-08" db="EMBL/GenBank/DDBJ databases">
        <title>Collinsella faecalis sp. nov. isolated from swine faeces.</title>
        <authorList>
            <person name="Oh B.S."/>
            <person name="Lee J.H."/>
        </authorList>
    </citation>
    <scope>NUCLEOTIDE SEQUENCE [LARGE SCALE GENOMIC DNA]</scope>
    <source>
        <strain evidence="2 3">AGMB00827</strain>
    </source>
</reference>
<feature type="transmembrane region" description="Helical" evidence="1">
    <location>
        <begin position="46"/>
        <end position="64"/>
    </location>
</feature>
<organism evidence="2 3">
    <name type="scientific">Collinsella ureilytica</name>
    <dbReference type="NCBI Taxonomy" id="2869515"/>
    <lineage>
        <taxon>Bacteria</taxon>
        <taxon>Bacillati</taxon>
        <taxon>Actinomycetota</taxon>
        <taxon>Coriobacteriia</taxon>
        <taxon>Coriobacteriales</taxon>
        <taxon>Coriobacteriaceae</taxon>
        <taxon>Collinsella</taxon>
    </lineage>
</organism>
<evidence type="ECO:0000313" key="2">
    <source>
        <dbReference type="EMBL" id="MBY4798211.1"/>
    </source>
</evidence>
<dbReference type="Pfam" id="PF06541">
    <property type="entry name" value="ABC_trans_CmpB"/>
    <property type="match status" value="1"/>
</dbReference>
<dbReference type="EMBL" id="JAIMFO010000008">
    <property type="protein sequence ID" value="MBY4798211.1"/>
    <property type="molecule type" value="Genomic_DNA"/>
</dbReference>
<keyword evidence="1" id="KW-0472">Membrane</keyword>
<protein>
    <submittedName>
        <fullName evidence="2">ABC transporter permease</fullName>
    </submittedName>
</protein>
<evidence type="ECO:0000256" key="1">
    <source>
        <dbReference type="SAM" id="Phobius"/>
    </source>
</evidence>
<keyword evidence="1" id="KW-1133">Transmembrane helix</keyword>
<name>A0ABS7MLH0_9ACTN</name>
<evidence type="ECO:0000313" key="3">
    <source>
        <dbReference type="Proteomes" id="UP000700908"/>
    </source>
</evidence>
<feature type="transmembrane region" description="Helical" evidence="1">
    <location>
        <begin position="151"/>
        <end position="171"/>
    </location>
</feature>
<feature type="transmembrane region" description="Helical" evidence="1">
    <location>
        <begin position="7"/>
        <end position="26"/>
    </location>
</feature>
<accession>A0ABS7MLH0</accession>
<comment type="caution">
    <text evidence="2">The sequence shown here is derived from an EMBL/GenBank/DDBJ whole genome shotgun (WGS) entry which is preliminary data.</text>
</comment>
<feature type="transmembrane region" description="Helical" evidence="1">
    <location>
        <begin position="110"/>
        <end position="130"/>
    </location>
</feature>
<dbReference type="InterPro" id="IPR010540">
    <property type="entry name" value="CmpB_TMEM229"/>
</dbReference>
<keyword evidence="1" id="KW-0812">Transmembrane</keyword>
<feature type="transmembrane region" description="Helical" evidence="1">
    <location>
        <begin position="71"/>
        <end position="90"/>
    </location>
</feature>